<evidence type="ECO:0000313" key="4">
    <source>
        <dbReference type="Proteomes" id="UP001156215"/>
    </source>
</evidence>
<keyword evidence="4" id="KW-1185">Reference proteome</keyword>
<evidence type="ECO:0000313" key="3">
    <source>
        <dbReference type="EMBL" id="WAW09264.1"/>
    </source>
</evidence>
<dbReference type="GO" id="GO:0140098">
    <property type="term" value="F:catalytic activity, acting on RNA"/>
    <property type="evidence" value="ECO:0007669"/>
    <property type="project" value="UniProtKB-ARBA"/>
</dbReference>
<feature type="region of interest" description="Disordered" evidence="1">
    <location>
        <begin position="1"/>
        <end position="21"/>
    </location>
</feature>
<dbReference type="InterPro" id="IPR050188">
    <property type="entry name" value="RluA_PseudoU_synthase"/>
</dbReference>
<dbReference type="GO" id="GO:0009982">
    <property type="term" value="F:pseudouridine synthase activity"/>
    <property type="evidence" value="ECO:0007669"/>
    <property type="project" value="InterPro"/>
</dbReference>
<feature type="compositionally biased region" description="Polar residues" evidence="1">
    <location>
        <begin position="1"/>
        <end position="10"/>
    </location>
</feature>
<sequence>MQTPRQQTRQAAPPTRDGISPSRVFLPAGSWTSYEDFLAARFPAVSRNDWQSRIRQGKVLDASGRRIQPGQSYAHGNLLYYYRSLPAETLVPFTETVIYQDEWIVVADKPHFLPVIPSGRYLQETLLVRLKRRLNINTLSPIHRIDRETAGLVVFSVQPATRSRYQVLFHGRQVEKHYEAIAPHRPDIPLPSLYRSCLVQSGESFMQMKEVPGKPNAETTIRLLESKNALARYALQPLTGKKHQLRVQMMGMGLPILNDRIYPELWPEEADEKSRNDAFASPLQLLAKAIAFTDPVTGAQRYFESTQQLRL</sequence>
<dbReference type="SUPFAM" id="SSF55120">
    <property type="entry name" value="Pseudouridine synthase"/>
    <property type="match status" value="1"/>
</dbReference>
<protein>
    <submittedName>
        <fullName evidence="3">Pseudouridine synthase</fullName>
    </submittedName>
</protein>
<dbReference type="InterPro" id="IPR006145">
    <property type="entry name" value="PsdUridine_synth_RsuA/RluA"/>
</dbReference>
<gene>
    <name evidence="3" type="ORF">NB640_08285</name>
</gene>
<name>A0A9E9LXJ3_9BURK</name>
<dbReference type="PROSITE" id="PS01129">
    <property type="entry name" value="PSI_RLU"/>
    <property type="match status" value="1"/>
</dbReference>
<dbReference type="Proteomes" id="UP001156215">
    <property type="component" value="Chromosome"/>
</dbReference>
<evidence type="ECO:0000259" key="2">
    <source>
        <dbReference type="Pfam" id="PF00849"/>
    </source>
</evidence>
<proteinExistence type="predicted"/>
<dbReference type="InterPro" id="IPR020103">
    <property type="entry name" value="PsdUridine_synth_cat_dom_sf"/>
</dbReference>
<dbReference type="PANTHER" id="PTHR21600">
    <property type="entry name" value="MITOCHONDRIAL RNA PSEUDOURIDINE SYNTHASE"/>
    <property type="match status" value="1"/>
</dbReference>
<dbReference type="GO" id="GO:0003723">
    <property type="term" value="F:RNA binding"/>
    <property type="evidence" value="ECO:0007669"/>
    <property type="project" value="InterPro"/>
</dbReference>
<dbReference type="GO" id="GO:0000455">
    <property type="term" value="P:enzyme-directed rRNA pseudouridine synthesis"/>
    <property type="evidence" value="ECO:0007669"/>
    <property type="project" value="TreeGrafter"/>
</dbReference>
<accession>A0A9E9LXJ3</accession>
<dbReference type="Gene3D" id="3.30.2350.10">
    <property type="entry name" value="Pseudouridine synthase"/>
    <property type="match status" value="1"/>
</dbReference>
<organism evidence="3 4">
    <name type="scientific">Oxalobacter vibrioformis</name>
    <dbReference type="NCBI Taxonomy" id="933080"/>
    <lineage>
        <taxon>Bacteria</taxon>
        <taxon>Pseudomonadati</taxon>
        <taxon>Pseudomonadota</taxon>
        <taxon>Betaproteobacteria</taxon>
        <taxon>Burkholderiales</taxon>
        <taxon>Oxalobacteraceae</taxon>
        <taxon>Oxalobacter</taxon>
    </lineage>
</organism>
<dbReference type="RefSeq" id="WP_269308259.1">
    <property type="nucleotide sequence ID" value="NZ_CP098242.1"/>
</dbReference>
<dbReference type="EMBL" id="CP098242">
    <property type="protein sequence ID" value="WAW09264.1"/>
    <property type="molecule type" value="Genomic_DNA"/>
</dbReference>
<reference evidence="3" key="1">
    <citation type="journal article" date="2022" name="Front. Microbiol.">
        <title>New perspectives on an old grouping: The genomic and phenotypic variability of Oxalobacter formigenes and the implications for calcium oxalate stone prevention.</title>
        <authorList>
            <person name="Chmiel J.A."/>
            <person name="Carr C."/>
            <person name="Stuivenberg G.A."/>
            <person name="Venema R."/>
            <person name="Chanyi R.M."/>
            <person name="Al K.F."/>
            <person name="Giguere D."/>
            <person name="Say H."/>
            <person name="Akouris P.P."/>
            <person name="Dominguez Romero S.A."/>
            <person name="Kwong A."/>
            <person name="Tai V."/>
            <person name="Koval S.F."/>
            <person name="Razvi H."/>
            <person name="Bjazevic J."/>
            <person name="Burton J.P."/>
        </authorList>
    </citation>
    <scope>NUCLEOTIDE SEQUENCE</scope>
    <source>
        <strain evidence="3">WoOx3</strain>
    </source>
</reference>
<dbReference type="PANTHER" id="PTHR21600:SF84">
    <property type="entry name" value="PSEUDOURIDINE SYNTHASE RSUA_RLUA-LIKE DOMAIN-CONTAINING PROTEIN"/>
    <property type="match status" value="1"/>
</dbReference>
<evidence type="ECO:0000256" key="1">
    <source>
        <dbReference type="SAM" id="MobiDB-lite"/>
    </source>
</evidence>
<dbReference type="Pfam" id="PF00849">
    <property type="entry name" value="PseudoU_synth_2"/>
    <property type="match status" value="1"/>
</dbReference>
<feature type="domain" description="Pseudouridine synthase RsuA/RluA-like" evidence="2">
    <location>
        <begin position="104"/>
        <end position="249"/>
    </location>
</feature>
<dbReference type="AlphaFoldDB" id="A0A9E9LXJ3"/>
<dbReference type="KEGG" id="ovb:NB640_08285"/>
<dbReference type="InterPro" id="IPR006224">
    <property type="entry name" value="PsdUridine_synth_RluA-like_CS"/>
</dbReference>